<sequence>MVAPTRWAYRSCLVIEDGTVPSAIIVGAGGFIRLWQAPRWGSDDRVFLPFIGAPLRIYFWERVTMSKTILFFSYGSTDLVFGT</sequence>
<dbReference type="EMBL" id="CP059669">
    <property type="protein sequence ID" value="QRW24536.1"/>
    <property type="molecule type" value="Genomic_DNA"/>
</dbReference>
<evidence type="ECO:0000313" key="1">
    <source>
        <dbReference type="EMBL" id="QRW24536.1"/>
    </source>
</evidence>
<dbReference type="GeneID" id="67033726"/>
<dbReference type="AlphaFoldDB" id="A0A8H8SZP9"/>
<protein>
    <submittedName>
        <fullName evidence="1">Uncharacterized protein</fullName>
    </submittedName>
</protein>
<accession>A0A8H8SZP9</accession>
<organism evidence="1 2">
    <name type="scientific">Rhizoctonia solani</name>
    <dbReference type="NCBI Taxonomy" id="456999"/>
    <lineage>
        <taxon>Eukaryota</taxon>
        <taxon>Fungi</taxon>
        <taxon>Dikarya</taxon>
        <taxon>Basidiomycota</taxon>
        <taxon>Agaricomycotina</taxon>
        <taxon>Agaricomycetes</taxon>
        <taxon>Cantharellales</taxon>
        <taxon>Ceratobasidiaceae</taxon>
        <taxon>Rhizoctonia</taxon>
    </lineage>
</organism>
<dbReference type="Proteomes" id="UP000650533">
    <property type="component" value="Chromosome 12"/>
</dbReference>
<name>A0A8H8SZP9_9AGAM</name>
<reference evidence="1" key="1">
    <citation type="submission" date="2020-05" db="EMBL/GenBank/DDBJ databases">
        <title>Evolutionary and genomic comparisons of hybrid uninucleate and nonhybrid Rhizoctonia fungi.</title>
        <authorList>
            <person name="Li C."/>
            <person name="Chen X."/>
        </authorList>
    </citation>
    <scope>NUCLEOTIDE SEQUENCE</scope>
    <source>
        <strain evidence="1">AG-1 IA</strain>
    </source>
</reference>
<gene>
    <name evidence="1" type="ORF">RhiXN_11448</name>
</gene>
<proteinExistence type="predicted"/>
<dbReference type="KEGG" id="rsx:RhiXN_11448"/>
<dbReference type="RefSeq" id="XP_043184773.1">
    <property type="nucleotide sequence ID" value="XM_043331263.1"/>
</dbReference>
<evidence type="ECO:0000313" key="2">
    <source>
        <dbReference type="Proteomes" id="UP000650533"/>
    </source>
</evidence>